<dbReference type="SMART" id="SM00857">
    <property type="entry name" value="Resolvase"/>
    <property type="match status" value="1"/>
</dbReference>
<dbReference type="InterPro" id="IPR025827">
    <property type="entry name" value="Zn_ribbon_recom_dom"/>
</dbReference>
<dbReference type="InterPro" id="IPR011109">
    <property type="entry name" value="DNA_bind_recombinase_dom"/>
</dbReference>
<dbReference type="STRING" id="1123281.SAMN02745180_00527"/>
<evidence type="ECO:0000313" key="4">
    <source>
        <dbReference type="EMBL" id="SHH58021.1"/>
    </source>
</evidence>
<dbReference type="OrthoDB" id="9804620at2"/>
<dbReference type="InterPro" id="IPR038109">
    <property type="entry name" value="DNA_bind_recomb_sf"/>
</dbReference>
<dbReference type="GO" id="GO:0000150">
    <property type="term" value="F:DNA strand exchange activity"/>
    <property type="evidence" value="ECO:0007669"/>
    <property type="project" value="InterPro"/>
</dbReference>
<dbReference type="Gene3D" id="3.90.1750.20">
    <property type="entry name" value="Putative Large Serine Recombinase, Chain B, Domain 2"/>
    <property type="match status" value="1"/>
</dbReference>
<feature type="domain" description="Recombinase" evidence="3">
    <location>
        <begin position="163"/>
        <end position="305"/>
    </location>
</feature>
<keyword evidence="1" id="KW-0175">Coiled coil</keyword>
<proteinExistence type="predicted"/>
<gene>
    <name evidence="4" type="ORF">SAMN02745180_00527</name>
</gene>
<organism evidence="4 5">
    <name type="scientific">Sporanaerobacter acetigenes DSM 13106</name>
    <dbReference type="NCBI Taxonomy" id="1123281"/>
    <lineage>
        <taxon>Bacteria</taxon>
        <taxon>Bacillati</taxon>
        <taxon>Bacillota</taxon>
        <taxon>Tissierellia</taxon>
        <taxon>Tissierellales</taxon>
        <taxon>Sporanaerobacteraceae</taxon>
        <taxon>Sporanaerobacter</taxon>
    </lineage>
</organism>
<accession>A0A1M5U579</accession>
<reference evidence="4 5" key="1">
    <citation type="submission" date="2016-11" db="EMBL/GenBank/DDBJ databases">
        <authorList>
            <person name="Jaros S."/>
            <person name="Januszkiewicz K."/>
            <person name="Wedrychowicz H."/>
        </authorList>
    </citation>
    <scope>NUCLEOTIDE SEQUENCE [LARGE SCALE GENOMIC DNA]</scope>
    <source>
        <strain evidence="4 5">DSM 13106</strain>
    </source>
</reference>
<dbReference type="AlphaFoldDB" id="A0A1M5U579"/>
<dbReference type="Pfam" id="PF00239">
    <property type="entry name" value="Resolvase"/>
    <property type="match status" value="1"/>
</dbReference>
<dbReference type="PANTHER" id="PTHR30461:SF23">
    <property type="entry name" value="DNA RECOMBINASE-RELATED"/>
    <property type="match status" value="1"/>
</dbReference>
<sequence>MKVALYCRLSEEDKDKINPSDVSESIQNQRALLEGYALANNWQIYDVYSDDDWSGLDADRPDWNRLLKDAEAGKFDTIICKSQSRFTRDMEAVEKYIHKKFIEWGIRFIGLVDNADTSNKGNKKQRQIIGLTNEWYCEDVSDNVKAAFDVKRKSGKFIGSFAAFGYIKDPNDNNKLIVDEEAAKIVRQIYDWYLEGFGIQRITHELNKRQIPNPTIYKKRSGSNYKKTVDNNSLWNRTTVKRILQNPLYAGHMAQGKIKKVSYKSKKFVTIPKDEWIVVKNTHEPIVKESVFLEVQRRFKLRQRSTCEGQAHIFATKVKCLDCRSTMEKGTTSKDKGKYSFLRCKLYLKTPKENKMCTSHYIRLDTLEEVVTNKIKEYINNYLDEDNAVNILKIESEANNKVKSLEKEFDKTDMYLEEQTQLLKSLYIDKVKGIISEEMFVSLNSEFNKRKEFCEQKKKNIEKQIEEISNKANDIGEWTKTVKKYRDFDKLTHTMVNELIDFIEIGEKNKITGEQVVKIHWLF</sequence>
<feature type="domain" description="Resolvase/invertase-type recombinase catalytic" evidence="2">
    <location>
        <begin position="2"/>
        <end position="155"/>
    </location>
</feature>
<dbReference type="SUPFAM" id="SSF53041">
    <property type="entry name" value="Resolvase-like"/>
    <property type="match status" value="1"/>
</dbReference>
<evidence type="ECO:0000259" key="3">
    <source>
        <dbReference type="PROSITE" id="PS51737"/>
    </source>
</evidence>
<evidence type="ECO:0000256" key="1">
    <source>
        <dbReference type="SAM" id="Coils"/>
    </source>
</evidence>
<dbReference type="Pfam" id="PF14287">
    <property type="entry name" value="DUF4368"/>
    <property type="match status" value="1"/>
</dbReference>
<dbReference type="PANTHER" id="PTHR30461">
    <property type="entry name" value="DNA-INVERTASE FROM LAMBDOID PROPHAGE"/>
    <property type="match status" value="1"/>
</dbReference>
<dbReference type="PROSITE" id="PS51737">
    <property type="entry name" value="RECOMBINASE_DNA_BIND"/>
    <property type="match status" value="1"/>
</dbReference>
<dbReference type="Gene3D" id="3.40.50.1390">
    <property type="entry name" value="Resolvase, N-terminal catalytic domain"/>
    <property type="match status" value="1"/>
</dbReference>
<dbReference type="InterPro" id="IPR006119">
    <property type="entry name" value="Resolv_N"/>
</dbReference>
<dbReference type="InterPro" id="IPR025378">
    <property type="entry name" value="DUF4368"/>
</dbReference>
<protein>
    <submittedName>
        <fullName evidence="4">Site-specific DNA recombinase</fullName>
    </submittedName>
</protein>
<dbReference type="PROSITE" id="PS51736">
    <property type="entry name" value="RECOMBINASES_3"/>
    <property type="match status" value="1"/>
</dbReference>
<dbReference type="RefSeq" id="WP_072743117.1">
    <property type="nucleotide sequence ID" value="NZ_FQXR01000003.1"/>
</dbReference>
<dbReference type="InterPro" id="IPR036162">
    <property type="entry name" value="Resolvase-like_N_sf"/>
</dbReference>
<evidence type="ECO:0000259" key="2">
    <source>
        <dbReference type="PROSITE" id="PS51736"/>
    </source>
</evidence>
<evidence type="ECO:0000313" key="5">
    <source>
        <dbReference type="Proteomes" id="UP000184389"/>
    </source>
</evidence>
<dbReference type="GO" id="GO:0003677">
    <property type="term" value="F:DNA binding"/>
    <property type="evidence" value="ECO:0007669"/>
    <property type="project" value="InterPro"/>
</dbReference>
<name>A0A1M5U579_9FIRM</name>
<dbReference type="Pfam" id="PF13408">
    <property type="entry name" value="Zn_ribbon_recom"/>
    <property type="match status" value="1"/>
</dbReference>
<dbReference type="InterPro" id="IPR050639">
    <property type="entry name" value="SSR_resolvase"/>
</dbReference>
<dbReference type="Pfam" id="PF07508">
    <property type="entry name" value="Recombinase"/>
    <property type="match status" value="1"/>
</dbReference>
<dbReference type="EMBL" id="FQXR01000003">
    <property type="protein sequence ID" value="SHH58021.1"/>
    <property type="molecule type" value="Genomic_DNA"/>
</dbReference>
<dbReference type="Proteomes" id="UP000184389">
    <property type="component" value="Unassembled WGS sequence"/>
</dbReference>
<keyword evidence="5" id="KW-1185">Reference proteome</keyword>
<feature type="coiled-coil region" evidence="1">
    <location>
        <begin position="444"/>
        <end position="474"/>
    </location>
</feature>